<dbReference type="AlphaFoldDB" id="A0A315ZG13"/>
<feature type="coiled-coil region" evidence="1">
    <location>
        <begin position="315"/>
        <end position="342"/>
    </location>
</feature>
<keyword evidence="4" id="KW-1185">Reference proteome</keyword>
<dbReference type="EMBL" id="QGDO01000001">
    <property type="protein sequence ID" value="PWJ44070.1"/>
    <property type="molecule type" value="Genomic_DNA"/>
</dbReference>
<protein>
    <submittedName>
        <fullName evidence="3">Uncharacterized protein</fullName>
    </submittedName>
</protein>
<reference evidence="3 4" key="1">
    <citation type="submission" date="2018-03" db="EMBL/GenBank/DDBJ databases">
        <title>Genomic Encyclopedia of Archaeal and Bacterial Type Strains, Phase II (KMG-II): from individual species to whole genera.</title>
        <authorList>
            <person name="Goeker M."/>
        </authorList>
    </citation>
    <scope>NUCLEOTIDE SEQUENCE [LARGE SCALE GENOMIC DNA]</scope>
    <source>
        <strain evidence="3 4">DSM 28229</strain>
    </source>
</reference>
<dbReference type="Proteomes" id="UP000245535">
    <property type="component" value="Unassembled WGS sequence"/>
</dbReference>
<accession>A0A315ZG13</accession>
<evidence type="ECO:0000256" key="2">
    <source>
        <dbReference type="SAM" id="Phobius"/>
    </source>
</evidence>
<keyword evidence="2" id="KW-1133">Transmembrane helix</keyword>
<evidence type="ECO:0000313" key="3">
    <source>
        <dbReference type="EMBL" id="PWJ44070.1"/>
    </source>
</evidence>
<evidence type="ECO:0000313" key="4">
    <source>
        <dbReference type="Proteomes" id="UP000245535"/>
    </source>
</evidence>
<evidence type="ECO:0000256" key="1">
    <source>
        <dbReference type="SAM" id="Coils"/>
    </source>
</evidence>
<feature type="transmembrane region" description="Helical" evidence="2">
    <location>
        <begin position="64"/>
        <end position="87"/>
    </location>
</feature>
<keyword evidence="2" id="KW-0472">Membrane</keyword>
<organism evidence="3 4">
    <name type="scientific">Sediminitomix flava</name>
    <dbReference type="NCBI Taxonomy" id="379075"/>
    <lineage>
        <taxon>Bacteria</taxon>
        <taxon>Pseudomonadati</taxon>
        <taxon>Bacteroidota</taxon>
        <taxon>Cytophagia</taxon>
        <taxon>Cytophagales</taxon>
        <taxon>Flammeovirgaceae</taxon>
        <taxon>Sediminitomix</taxon>
    </lineage>
</organism>
<keyword evidence="2" id="KW-0812">Transmembrane</keyword>
<proteinExistence type="predicted"/>
<name>A0A315ZG13_SEDFL</name>
<comment type="caution">
    <text evidence="3">The sequence shown here is derived from an EMBL/GenBank/DDBJ whole genome shotgun (WGS) entry which is preliminary data.</text>
</comment>
<keyword evidence="1" id="KW-0175">Coiled coil</keyword>
<gene>
    <name evidence="3" type="ORF">BC781_101420</name>
</gene>
<feature type="transmembrane region" description="Helical" evidence="2">
    <location>
        <begin position="41"/>
        <end position="58"/>
    </location>
</feature>
<sequence length="412" mass="48375">MNPLYIDIDQSQIEDYRIVMKEDKLDISNEIMLNGSGTQRGLFFFFSIIGMLCGYFAISLDWTVLINIVLGLFSSFFLVLSADILFFSKRMISVHNGNVRIKKGIISKTQIIPLSEIAEAEFTYKKRFKDGKEVNQRRKLKLCNLQEILREHKPVGLTLYSKLNTRIDIKAYEYEADDFIFFLKEFKLSFSEATATIQEKVKKITSQTEKLILSDKVLIRDLERNLQDIHLSIYRKHLSIFRKDAYSEGVIYQRQQEDGRFLYCMNEEFLEGVTEDMIEAAKNLILSTKENIKVVKSRIVTYEQILAKMRVIKSTHEQRQKLQKATEKLNLLQKRNINRKQDLEMLESSSEFLHQLEQLTENISNIDTLQESELIRNEMNLWQHNDLTNPDLLKEINNILERTNDSNDNKLK</sequence>